<dbReference type="EMBL" id="JBHULD010000014">
    <property type="protein sequence ID" value="MFD2555075.1"/>
    <property type="molecule type" value="Genomic_DNA"/>
</dbReference>
<keyword evidence="4" id="KW-1185">Reference proteome</keyword>
<proteinExistence type="predicted"/>
<dbReference type="RefSeq" id="WP_210353442.1">
    <property type="nucleotide sequence ID" value="NZ_JAEQMU010000001.1"/>
</dbReference>
<organism evidence="3 4">
    <name type="scientific">Sphingobacterium tabacisoli</name>
    <dbReference type="NCBI Taxonomy" id="2044855"/>
    <lineage>
        <taxon>Bacteria</taxon>
        <taxon>Pseudomonadati</taxon>
        <taxon>Bacteroidota</taxon>
        <taxon>Sphingobacteriia</taxon>
        <taxon>Sphingobacteriales</taxon>
        <taxon>Sphingobacteriaceae</taxon>
        <taxon>Sphingobacterium</taxon>
    </lineage>
</organism>
<comment type="caution">
    <text evidence="3">The sequence shown here is derived from an EMBL/GenBank/DDBJ whole genome shotgun (WGS) entry which is preliminary data.</text>
</comment>
<dbReference type="Pfam" id="PF17761">
    <property type="entry name" value="DUF1016_N"/>
    <property type="match status" value="1"/>
</dbReference>
<sequence>MKEFVQEIKLLLDKAREKVYAATSYTMIECYWEIGKSIVEKEQRGQDRATYGTEILQNLSNALGSGFSTRTLRDIRKCYLTFPIWEDLAHACAKLEWSHIRTITRVTDTKARKYYLKEAAEQNWGVRQLERNINTLYYQRLVSSTNKQPVVDEMVENTKDIKPDNRDFIRNPTVLEFLNIPSNRAYTERQLEQSLIDNLQQFLLELGKGFAFIARQKHIRTETSDFFIDLVFYNYILKCFVIVELKTEKITHQDVGQLDMYVRMFDDLERKEDDNPTIGLLLCTETDRTIAKYSVLNENKQLFASKYLAYLPSEEELAAEIEREKNVLREQGVVYGWEE</sequence>
<dbReference type="InterPro" id="IPR011856">
    <property type="entry name" value="tRNA_endonuc-like_dom_sf"/>
</dbReference>
<protein>
    <submittedName>
        <fullName evidence="3">YhcG family protein</fullName>
    </submittedName>
</protein>
<evidence type="ECO:0000259" key="2">
    <source>
        <dbReference type="Pfam" id="PF17761"/>
    </source>
</evidence>
<evidence type="ECO:0000313" key="4">
    <source>
        <dbReference type="Proteomes" id="UP001597440"/>
    </source>
</evidence>
<name>A0ABW5L3G6_9SPHI</name>
<feature type="domain" description="YhcG PDDEXK nuclease" evidence="1">
    <location>
        <begin position="167"/>
        <end position="319"/>
    </location>
</feature>
<dbReference type="Proteomes" id="UP001597440">
    <property type="component" value="Unassembled WGS sequence"/>
</dbReference>
<dbReference type="PANTHER" id="PTHR30547">
    <property type="entry name" value="UNCHARACTERIZED PROTEIN YHCG-RELATED"/>
    <property type="match status" value="1"/>
</dbReference>
<dbReference type="InterPro" id="IPR041527">
    <property type="entry name" value="YhcG_N"/>
</dbReference>
<gene>
    <name evidence="3" type="ORF">ACFSQW_11780</name>
</gene>
<evidence type="ECO:0000259" key="1">
    <source>
        <dbReference type="Pfam" id="PF06250"/>
    </source>
</evidence>
<dbReference type="InterPro" id="IPR009362">
    <property type="entry name" value="YhcG_C"/>
</dbReference>
<dbReference type="Pfam" id="PF06250">
    <property type="entry name" value="YhcG_C"/>
    <property type="match status" value="1"/>
</dbReference>
<dbReference type="PANTHER" id="PTHR30547:SF5">
    <property type="entry name" value="NUCLEASE YHCG-RELATED"/>
    <property type="match status" value="1"/>
</dbReference>
<feature type="domain" description="YhcG N-terminal" evidence="2">
    <location>
        <begin position="7"/>
        <end position="140"/>
    </location>
</feature>
<dbReference type="InterPro" id="IPR053148">
    <property type="entry name" value="PD-DEXK-like_domain"/>
</dbReference>
<accession>A0ABW5L3G6</accession>
<dbReference type="Gene3D" id="3.40.1350.10">
    <property type="match status" value="1"/>
</dbReference>
<reference evidence="4" key="1">
    <citation type="journal article" date="2019" name="Int. J. Syst. Evol. Microbiol.">
        <title>The Global Catalogue of Microorganisms (GCM) 10K type strain sequencing project: providing services to taxonomists for standard genome sequencing and annotation.</title>
        <authorList>
            <consortium name="The Broad Institute Genomics Platform"/>
            <consortium name="The Broad Institute Genome Sequencing Center for Infectious Disease"/>
            <person name="Wu L."/>
            <person name="Ma J."/>
        </authorList>
    </citation>
    <scope>NUCLEOTIDE SEQUENCE [LARGE SCALE GENOMIC DNA]</scope>
    <source>
        <strain evidence="4">KCTC 52298</strain>
    </source>
</reference>
<evidence type="ECO:0000313" key="3">
    <source>
        <dbReference type="EMBL" id="MFD2555075.1"/>
    </source>
</evidence>